<accession>A0ACB5UIE4</accession>
<keyword evidence="2" id="KW-1185">Reference proteome</keyword>
<evidence type="ECO:0000313" key="1">
    <source>
        <dbReference type="EMBL" id="GMQ62627.1"/>
    </source>
</evidence>
<gene>
    <name evidence="1" type="ORF">AN2V17_18590</name>
</gene>
<protein>
    <submittedName>
        <fullName evidence="1">Uncharacterized protein</fullName>
    </submittedName>
</protein>
<reference evidence="1" key="1">
    <citation type="submission" date="2023-09" db="EMBL/GenBank/DDBJ databases">
        <title>Vallitalea sediminicola and Vallitalea maricola sp. nov., anaerobic bacteria isolated from marine sediment.</title>
        <authorList>
            <person name="Hirano S."/>
            <person name="Maeda A."/>
            <person name="Terahara T."/>
            <person name="Mori K."/>
            <person name="Hamada M."/>
            <person name="Matsumoto R."/>
            <person name="Kobayashi T."/>
        </authorList>
    </citation>
    <scope>NUCLEOTIDE SEQUENCE</scope>
    <source>
        <strain evidence="1">AN17-2</strain>
    </source>
</reference>
<organism evidence="1 2">
    <name type="scientific">Vallitalea maricola</name>
    <dbReference type="NCBI Taxonomy" id="3074433"/>
    <lineage>
        <taxon>Bacteria</taxon>
        <taxon>Bacillati</taxon>
        <taxon>Bacillota</taxon>
        <taxon>Clostridia</taxon>
        <taxon>Lachnospirales</taxon>
        <taxon>Vallitaleaceae</taxon>
        <taxon>Vallitalea</taxon>
    </lineage>
</organism>
<dbReference type="EMBL" id="BTPU01000027">
    <property type="protein sequence ID" value="GMQ62627.1"/>
    <property type="molecule type" value="Genomic_DNA"/>
</dbReference>
<sequence length="152" mass="17333">MCLPQKMYINVISMYRVKIILAISRNIKLGFKPLELKSSISDRMIPNKIQSTYTIMQLASIICNRLLGIKSICSFVSKIVSFAKFDALFISIINAITSELKLNNRLFSLSLGVSLKMERITIKLIMINNKVRIKTLSLLSSYFNKFFISSPQ</sequence>
<proteinExistence type="predicted"/>
<name>A0ACB5UIE4_9FIRM</name>
<dbReference type="Proteomes" id="UP001374599">
    <property type="component" value="Unassembled WGS sequence"/>
</dbReference>
<comment type="caution">
    <text evidence="1">The sequence shown here is derived from an EMBL/GenBank/DDBJ whole genome shotgun (WGS) entry which is preliminary data.</text>
</comment>
<evidence type="ECO:0000313" key="2">
    <source>
        <dbReference type="Proteomes" id="UP001374599"/>
    </source>
</evidence>